<dbReference type="EMBL" id="FSRE01000001">
    <property type="protein sequence ID" value="SIN69606.1"/>
    <property type="molecule type" value="Genomic_DNA"/>
</dbReference>
<dbReference type="PROSITE" id="PS51257">
    <property type="entry name" value="PROKAR_LIPOPROTEIN"/>
    <property type="match status" value="1"/>
</dbReference>
<proteinExistence type="predicted"/>
<accession>A0A1N6DFS3</accession>
<gene>
    <name evidence="2" type="ORF">SAMN05443662_0108</name>
</gene>
<keyword evidence="1" id="KW-0732">Signal</keyword>
<keyword evidence="3" id="KW-1185">Reference proteome</keyword>
<evidence type="ECO:0008006" key="4">
    <source>
        <dbReference type="Google" id="ProtNLM"/>
    </source>
</evidence>
<evidence type="ECO:0000313" key="2">
    <source>
        <dbReference type="EMBL" id="SIN69606.1"/>
    </source>
</evidence>
<feature type="signal peptide" evidence="1">
    <location>
        <begin position="1"/>
        <end position="22"/>
    </location>
</feature>
<protein>
    <recommendedName>
        <fullName evidence="4">DUF4878 domain-containing protein</fullName>
    </recommendedName>
</protein>
<evidence type="ECO:0000256" key="1">
    <source>
        <dbReference type="SAM" id="SignalP"/>
    </source>
</evidence>
<dbReference type="OrthoDB" id="5616140at2"/>
<organism evidence="2 3">
    <name type="scientific">Sulfurivirga caldicuralii</name>
    <dbReference type="NCBI Taxonomy" id="364032"/>
    <lineage>
        <taxon>Bacteria</taxon>
        <taxon>Pseudomonadati</taxon>
        <taxon>Pseudomonadota</taxon>
        <taxon>Gammaproteobacteria</taxon>
        <taxon>Thiotrichales</taxon>
        <taxon>Piscirickettsiaceae</taxon>
        <taxon>Sulfurivirga</taxon>
    </lineage>
</organism>
<dbReference type="AlphaFoldDB" id="A0A1N6DFS3"/>
<dbReference type="RefSeq" id="WP_074200457.1">
    <property type="nucleotide sequence ID" value="NZ_FSRE01000001.1"/>
</dbReference>
<feature type="chain" id="PRO_5012907233" description="DUF4878 domain-containing protein" evidence="1">
    <location>
        <begin position="23"/>
        <end position="145"/>
    </location>
</feature>
<reference evidence="2 3" key="1">
    <citation type="submission" date="2016-11" db="EMBL/GenBank/DDBJ databases">
        <authorList>
            <person name="Jaros S."/>
            <person name="Januszkiewicz K."/>
            <person name="Wedrychowicz H."/>
        </authorList>
    </citation>
    <scope>NUCLEOTIDE SEQUENCE [LARGE SCALE GENOMIC DNA]</scope>
    <source>
        <strain evidence="2 3">DSM 17737</strain>
    </source>
</reference>
<evidence type="ECO:0000313" key="3">
    <source>
        <dbReference type="Proteomes" id="UP000198461"/>
    </source>
</evidence>
<dbReference type="Proteomes" id="UP000198461">
    <property type="component" value="Unassembled WGS sequence"/>
</dbReference>
<sequence>MKNKLIAIVWLPLALLLGGCFNATPSEQLMQQKIDARIQQETQGLFKVVALKKLNAYQPDDNTYLAKLKLTLEATQSIDDMIEAVKNDPTLPPLQKMQSGLTLTAMKLAMPNVKAGDRVESTKVYRFIKTENGWRLDKAVEDTSL</sequence>
<dbReference type="STRING" id="364032.SAMN05443662_0108"/>
<name>A0A1N6DFS3_9GAMM</name>